<reference evidence="1" key="1">
    <citation type="submission" date="2018-05" db="EMBL/GenBank/DDBJ databases">
        <authorList>
            <person name="Lanie J.A."/>
            <person name="Ng W.-L."/>
            <person name="Kazmierczak K.M."/>
            <person name="Andrzejewski T.M."/>
            <person name="Davidsen T.M."/>
            <person name="Wayne K.J."/>
            <person name="Tettelin H."/>
            <person name="Glass J.I."/>
            <person name="Rusch D."/>
            <person name="Podicherti R."/>
            <person name="Tsui H.-C.T."/>
            <person name="Winkler M.E."/>
        </authorList>
    </citation>
    <scope>NUCLEOTIDE SEQUENCE</scope>
</reference>
<protein>
    <recommendedName>
        <fullName evidence="2">Segregation and condensation protein A</fullName>
    </recommendedName>
</protein>
<proteinExistence type="predicted"/>
<sequence>MHSNDSNSLSLNILNYSGPLDALLELAKSQKVDLNQISVTELADQFHNFLTKSAKLNLNLASEYLLMATWLTYLKSKLLLPETEEEEFKALEVATKLKLQLKKLELIRLLSDQMLKRKRIGVDIFFRGVKGGIRS</sequence>
<name>A0A382FGE5_9ZZZZ</name>
<organism evidence="1">
    <name type="scientific">marine metagenome</name>
    <dbReference type="NCBI Taxonomy" id="408172"/>
    <lineage>
        <taxon>unclassified sequences</taxon>
        <taxon>metagenomes</taxon>
        <taxon>ecological metagenomes</taxon>
    </lineage>
</organism>
<evidence type="ECO:0000313" key="1">
    <source>
        <dbReference type="EMBL" id="SVB61384.1"/>
    </source>
</evidence>
<dbReference type="Gene3D" id="6.10.250.2410">
    <property type="match status" value="1"/>
</dbReference>
<dbReference type="EMBL" id="UINC01049510">
    <property type="protein sequence ID" value="SVB61384.1"/>
    <property type="molecule type" value="Genomic_DNA"/>
</dbReference>
<dbReference type="InterPro" id="IPR003768">
    <property type="entry name" value="ScpA"/>
</dbReference>
<accession>A0A382FGE5</accession>
<evidence type="ECO:0008006" key="2">
    <source>
        <dbReference type="Google" id="ProtNLM"/>
    </source>
</evidence>
<dbReference type="AlphaFoldDB" id="A0A382FGE5"/>
<dbReference type="PANTHER" id="PTHR33969">
    <property type="entry name" value="SEGREGATION AND CONDENSATION PROTEIN A"/>
    <property type="match status" value="1"/>
</dbReference>
<feature type="non-terminal residue" evidence="1">
    <location>
        <position position="135"/>
    </location>
</feature>
<gene>
    <name evidence="1" type="ORF">METZ01_LOCUS214238</name>
</gene>
<dbReference type="PANTHER" id="PTHR33969:SF2">
    <property type="entry name" value="SEGREGATION AND CONDENSATION PROTEIN A"/>
    <property type="match status" value="1"/>
</dbReference>
<dbReference type="Pfam" id="PF02616">
    <property type="entry name" value="SMC_ScpA"/>
    <property type="match status" value="1"/>
</dbReference>